<name>A0AAV0FTY9_9ASTE</name>
<feature type="compositionally biased region" description="Polar residues" evidence="1">
    <location>
        <begin position="1"/>
        <end position="17"/>
    </location>
</feature>
<evidence type="ECO:0000313" key="3">
    <source>
        <dbReference type="EMBL" id="CAH9139080.1"/>
    </source>
</evidence>
<evidence type="ECO:0000313" key="4">
    <source>
        <dbReference type="Proteomes" id="UP001152523"/>
    </source>
</evidence>
<protein>
    <submittedName>
        <fullName evidence="2">Uncharacterized protein</fullName>
    </submittedName>
</protein>
<organism evidence="2 4">
    <name type="scientific">Cuscuta epithymum</name>
    <dbReference type="NCBI Taxonomy" id="186058"/>
    <lineage>
        <taxon>Eukaryota</taxon>
        <taxon>Viridiplantae</taxon>
        <taxon>Streptophyta</taxon>
        <taxon>Embryophyta</taxon>
        <taxon>Tracheophyta</taxon>
        <taxon>Spermatophyta</taxon>
        <taxon>Magnoliopsida</taxon>
        <taxon>eudicotyledons</taxon>
        <taxon>Gunneridae</taxon>
        <taxon>Pentapetalae</taxon>
        <taxon>asterids</taxon>
        <taxon>lamiids</taxon>
        <taxon>Solanales</taxon>
        <taxon>Convolvulaceae</taxon>
        <taxon>Cuscuteae</taxon>
        <taxon>Cuscuta</taxon>
        <taxon>Cuscuta subgen. Cuscuta</taxon>
    </lineage>
</organism>
<evidence type="ECO:0000256" key="1">
    <source>
        <dbReference type="SAM" id="MobiDB-lite"/>
    </source>
</evidence>
<accession>A0AAV0FTY9</accession>
<proteinExistence type="predicted"/>
<feature type="region of interest" description="Disordered" evidence="1">
    <location>
        <begin position="35"/>
        <end position="64"/>
    </location>
</feature>
<comment type="caution">
    <text evidence="2">The sequence shown here is derived from an EMBL/GenBank/DDBJ whole genome shotgun (WGS) entry which is preliminary data.</text>
</comment>
<sequence>MANYVAASSPSPNQSWMFDSGASHHVVNDATRLPTYAEYGGPDEVHLGDGSGHGGATTTRGEQQ</sequence>
<evidence type="ECO:0000313" key="2">
    <source>
        <dbReference type="EMBL" id="CAH9139077.1"/>
    </source>
</evidence>
<gene>
    <name evidence="2" type="ORF">CEPIT_LOCUS37310</name>
    <name evidence="3" type="ORF">CEPIT_LOCUS37313</name>
</gene>
<feature type="region of interest" description="Disordered" evidence="1">
    <location>
        <begin position="1"/>
        <end position="20"/>
    </location>
</feature>
<dbReference type="Proteomes" id="UP001152523">
    <property type="component" value="Unassembled WGS sequence"/>
</dbReference>
<reference evidence="2" key="1">
    <citation type="submission" date="2022-07" db="EMBL/GenBank/DDBJ databases">
        <authorList>
            <person name="Macas J."/>
            <person name="Novak P."/>
            <person name="Neumann P."/>
        </authorList>
    </citation>
    <scope>NUCLEOTIDE SEQUENCE</scope>
</reference>
<keyword evidence="4" id="KW-1185">Reference proteome</keyword>
<dbReference type="EMBL" id="CAMAPF010001015">
    <property type="protein sequence ID" value="CAH9139080.1"/>
    <property type="molecule type" value="Genomic_DNA"/>
</dbReference>
<dbReference type="AlphaFoldDB" id="A0AAV0FTY9"/>
<dbReference type="EMBL" id="CAMAPF010001015">
    <property type="protein sequence ID" value="CAH9139077.1"/>
    <property type="molecule type" value="Genomic_DNA"/>
</dbReference>